<dbReference type="GO" id="GO:0046872">
    <property type="term" value="F:metal ion binding"/>
    <property type="evidence" value="ECO:0007669"/>
    <property type="project" value="UniProtKB-KW"/>
</dbReference>
<accession>A0A914C183</accession>
<dbReference type="InterPro" id="IPR011042">
    <property type="entry name" value="6-blade_b-propeller_TolB-like"/>
</dbReference>
<evidence type="ECO:0000256" key="1">
    <source>
        <dbReference type="ARBA" id="ARBA00022723"/>
    </source>
</evidence>
<comment type="cofactor">
    <cofactor evidence="5">
        <name>Cu(2+)</name>
        <dbReference type="ChEBI" id="CHEBI:29036"/>
    </cofactor>
    <text evidence="5">Binds 2 Cu(2+) ions per subunit.</text>
</comment>
<keyword evidence="3 6" id="KW-1015">Disulfide bond</keyword>
<keyword evidence="4" id="KW-0325">Glycoprotein</keyword>
<protein>
    <submittedName>
        <fullName evidence="9">Copper type II ascorbate-dependent monooxygenase C-terminal domain-containing protein</fullName>
    </submittedName>
</protein>
<evidence type="ECO:0000256" key="4">
    <source>
        <dbReference type="ARBA" id="ARBA00023180"/>
    </source>
</evidence>
<feature type="domain" description="Copper type II ascorbate-dependent monooxygenase C-terminal" evidence="7">
    <location>
        <begin position="3"/>
        <end position="100"/>
    </location>
</feature>
<dbReference type="InterPro" id="IPR014784">
    <property type="entry name" value="Cu2_ascorb_mOase-like_C"/>
</dbReference>
<evidence type="ECO:0000256" key="6">
    <source>
        <dbReference type="PIRSR" id="PIRSR600720-3"/>
    </source>
</evidence>
<sequence length="238" mass="27698">MGRVVSAFVKHEKNWTLIGKRNPQWSQGFQPIHDKIIIHPGDILAATCRFDSTNKNDPTELESRETDEMCNFFMMYYTDGESSLENPPICEEAANNIIMDEYPNEGISLLPSRSDLEWEHTSHSSNNPFGVEQRMKQEWIDDEYLVIFHRGSRDFDETSIDPIPEFTILVTYQEENQLHLKARYGNSLFYMPHGFAIDQDNFYYTTDVTSLQVTKWEISNEKAGPAWHIQDFVLGKNM</sequence>
<feature type="disulfide bond" evidence="6">
    <location>
        <begin position="48"/>
        <end position="70"/>
    </location>
</feature>
<evidence type="ECO:0000256" key="5">
    <source>
        <dbReference type="PIRSR" id="PIRSR600720-2"/>
    </source>
</evidence>
<organism evidence="8 9">
    <name type="scientific">Acrobeloides nanus</name>
    <dbReference type="NCBI Taxonomy" id="290746"/>
    <lineage>
        <taxon>Eukaryota</taxon>
        <taxon>Metazoa</taxon>
        <taxon>Ecdysozoa</taxon>
        <taxon>Nematoda</taxon>
        <taxon>Chromadorea</taxon>
        <taxon>Rhabditida</taxon>
        <taxon>Tylenchina</taxon>
        <taxon>Cephalobomorpha</taxon>
        <taxon>Cephaloboidea</taxon>
        <taxon>Cephalobidae</taxon>
        <taxon>Acrobeloides</taxon>
    </lineage>
</organism>
<dbReference type="GO" id="GO:0016020">
    <property type="term" value="C:membrane"/>
    <property type="evidence" value="ECO:0007669"/>
    <property type="project" value="InterPro"/>
</dbReference>
<proteinExistence type="predicted"/>
<dbReference type="PRINTS" id="PR00790">
    <property type="entry name" value="PAMONOXGNASE"/>
</dbReference>
<dbReference type="AlphaFoldDB" id="A0A914C183"/>
<dbReference type="InterPro" id="IPR024548">
    <property type="entry name" value="Cu2_monoox_C"/>
</dbReference>
<evidence type="ECO:0000256" key="2">
    <source>
        <dbReference type="ARBA" id="ARBA00022729"/>
    </source>
</evidence>
<keyword evidence="1 5" id="KW-0479">Metal-binding</keyword>
<keyword evidence="2" id="KW-0732">Signal</keyword>
<evidence type="ECO:0000259" key="7">
    <source>
        <dbReference type="Pfam" id="PF03712"/>
    </source>
</evidence>
<keyword evidence="5" id="KW-0186">Copper</keyword>
<evidence type="ECO:0000313" key="9">
    <source>
        <dbReference type="WBParaSite" id="ACRNAN_Path_1484.g5804.t1"/>
    </source>
</evidence>
<dbReference type="InterPro" id="IPR000720">
    <property type="entry name" value="PHM/PAL"/>
</dbReference>
<dbReference type="Proteomes" id="UP000887540">
    <property type="component" value="Unplaced"/>
</dbReference>
<dbReference type="Gene3D" id="2.60.120.230">
    <property type="match status" value="1"/>
</dbReference>
<reference evidence="9" key="1">
    <citation type="submission" date="2022-11" db="UniProtKB">
        <authorList>
            <consortium name="WormBaseParasite"/>
        </authorList>
    </citation>
    <scope>IDENTIFICATION</scope>
</reference>
<keyword evidence="8" id="KW-1185">Reference proteome</keyword>
<feature type="binding site" evidence="5">
    <location>
        <position position="69"/>
    </location>
    <ligand>
        <name>Cu(2+)</name>
        <dbReference type="ChEBI" id="CHEBI:29036"/>
        <label>1</label>
        <note>catalytic</note>
    </ligand>
</feature>
<dbReference type="GO" id="GO:0005576">
    <property type="term" value="C:extracellular region"/>
    <property type="evidence" value="ECO:0007669"/>
    <property type="project" value="TreeGrafter"/>
</dbReference>
<evidence type="ECO:0000313" key="8">
    <source>
        <dbReference type="Proteomes" id="UP000887540"/>
    </source>
</evidence>
<dbReference type="Gene3D" id="2.120.10.30">
    <property type="entry name" value="TolB, C-terminal domain"/>
    <property type="match status" value="1"/>
</dbReference>
<dbReference type="Pfam" id="PF03712">
    <property type="entry name" value="Cu2_monoox_C"/>
    <property type="match status" value="1"/>
</dbReference>
<dbReference type="GO" id="GO:0006518">
    <property type="term" value="P:peptide metabolic process"/>
    <property type="evidence" value="ECO:0007669"/>
    <property type="project" value="InterPro"/>
</dbReference>
<dbReference type="InterPro" id="IPR008977">
    <property type="entry name" value="PHM/PNGase_F_dom_sf"/>
</dbReference>
<evidence type="ECO:0000256" key="3">
    <source>
        <dbReference type="ARBA" id="ARBA00023157"/>
    </source>
</evidence>
<dbReference type="WBParaSite" id="ACRNAN_Path_1484.g5804.t1">
    <property type="protein sequence ID" value="ACRNAN_Path_1484.g5804.t1"/>
    <property type="gene ID" value="ACRNAN_Path_1484.g5804"/>
</dbReference>
<dbReference type="PANTHER" id="PTHR10680:SF14">
    <property type="entry name" value="PEPTIDYL-GLYCINE ALPHA-AMIDATING MONOOXYGENASE"/>
    <property type="match status" value="1"/>
</dbReference>
<dbReference type="GO" id="GO:0016715">
    <property type="term" value="F:oxidoreductase activity, acting on paired donors, with incorporation or reduction of molecular oxygen, reduced ascorbate as one donor, and incorporation of one atom of oxygen"/>
    <property type="evidence" value="ECO:0007669"/>
    <property type="project" value="InterPro"/>
</dbReference>
<dbReference type="SUPFAM" id="SSF49742">
    <property type="entry name" value="PHM/PNGase F"/>
    <property type="match status" value="1"/>
</dbReference>
<dbReference type="PANTHER" id="PTHR10680">
    <property type="entry name" value="PEPTIDYL-GLYCINE ALPHA-AMIDATING MONOOXYGENASE"/>
    <property type="match status" value="1"/>
</dbReference>
<name>A0A914C183_9BILA</name>